<evidence type="ECO:0000256" key="2">
    <source>
        <dbReference type="ARBA" id="ARBA00009261"/>
    </source>
</evidence>
<evidence type="ECO:0000313" key="11">
    <source>
        <dbReference type="Proteomes" id="UP000435910"/>
    </source>
</evidence>
<dbReference type="PROSITE" id="PS00873">
    <property type="entry name" value="NA_ALANINE_SYMP"/>
    <property type="match status" value="1"/>
</dbReference>
<dbReference type="Pfam" id="PF01235">
    <property type="entry name" value="Na_Ala_symp"/>
    <property type="match status" value="1"/>
</dbReference>
<gene>
    <name evidence="10" type="ORF">CHCC16736_1700</name>
</gene>
<keyword evidence="5 9" id="KW-0812">Transmembrane</keyword>
<proteinExistence type="inferred from homology"/>
<evidence type="ECO:0000256" key="9">
    <source>
        <dbReference type="RuleBase" id="RU363064"/>
    </source>
</evidence>
<dbReference type="Gene3D" id="1.20.1740.10">
    <property type="entry name" value="Amino acid/polyamine transporter I"/>
    <property type="match status" value="1"/>
</dbReference>
<feature type="transmembrane region" description="Helical" evidence="9">
    <location>
        <begin position="95"/>
        <end position="119"/>
    </location>
</feature>
<evidence type="ECO:0000256" key="4">
    <source>
        <dbReference type="ARBA" id="ARBA00022475"/>
    </source>
</evidence>
<feature type="transmembrane region" description="Helical" evidence="9">
    <location>
        <begin position="15"/>
        <end position="34"/>
    </location>
</feature>
<dbReference type="PRINTS" id="PR00175">
    <property type="entry name" value="NAALASMPORT"/>
</dbReference>
<dbReference type="RefSeq" id="WP_003178569.1">
    <property type="nucleotide sequence ID" value="NZ_CAJCKC010000008.1"/>
</dbReference>
<comment type="caution">
    <text evidence="10">The sequence shown here is derived from an EMBL/GenBank/DDBJ whole genome shotgun (WGS) entry which is preliminary data.</text>
</comment>
<dbReference type="InterPro" id="IPR001463">
    <property type="entry name" value="Na/Ala_symport"/>
</dbReference>
<evidence type="ECO:0000256" key="8">
    <source>
        <dbReference type="ARBA" id="ARBA00023136"/>
    </source>
</evidence>
<dbReference type="NCBIfam" id="TIGR00835">
    <property type="entry name" value="agcS"/>
    <property type="match status" value="1"/>
</dbReference>
<dbReference type="GO" id="GO:0005283">
    <property type="term" value="F:amino acid:sodium symporter activity"/>
    <property type="evidence" value="ECO:0007669"/>
    <property type="project" value="InterPro"/>
</dbReference>
<dbReference type="PANTHER" id="PTHR30330">
    <property type="entry name" value="AGSS FAMILY TRANSPORTER, SODIUM-ALANINE"/>
    <property type="match status" value="1"/>
</dbReference>
<protein>
    <submittedName>
        <fullName evidence="10">Uncharacterized protein</fullName>
    </submittedName>
</protein>
<feature type="transmembrane region" description="Helical" evidence="9">
    <location>
        <begin position="235"/>
        <end position="258"/>
    </location>
</feature>
<feature type="transmembrane region" description="Helical" evidence="9">
    <location>
        <begin position="296"/>
        <end position="316"/>
    </location>
</feature>
<evidence type="ECO:0000256" key="7">
    <source>
        <dbReference type="ARBA" id="ARBA00022989"/>
    </source>
</evidence>
<comment type="similarity">
    <text evidence="2 9">Belongs to the alanine or glycine:cation symporter (AGCS) (TC 2.A.25) family.</text>
</comment>
<evidence type="ECO:0000256" key="5">
    <source>
        <dbReference type="ARBA" id="ARBA00022692"/>
    </source>
</evidence>
<reference evidence="10 11" key="1">
    <citation type="submission" date="2019-06" db="EMBL/GenBank/DDBJ databases">
        <title>Genome sequence analysis of &gt;100 Bacillus licheniformis strains suggests intrinsic resistance to this species.</title>
        <authorList>
            <person name="Wels M."/>
            <person name="Siezen R.J."/>
            <person name="Johansen E."/>
            <person name="Stuer-Lauridsen B."/>
            <person name="Bjerre K."/>
            <person name="Nielsen B.K.K."/>
        </authorList>
    </citation>
    <scope>NUCLEOTIDE SEQUENCE [LARGE SCALE GENOMIC DNA]</scope>
    <source>
        <strain evidence="10 11">BAC-16736</strain>
    </source>
</reference>
<keyword evidence="3 9" id="KW-0813">Transport</keyword>
<dbReference type="EMBL" id="NILC01000014">
    <property type="protein sequence ID" value="TWL30666.1"/>
    <property type="molecule type" value="Genomic_DNA"/>
</dbReference>
<feature type="transmembrane region" description="Helical" evidence="9">
    <location>
        <begin position="408"/>
        <end position="432"/>
    </location>
</feature>
<keyword evidence="6 9" id="KW-0769">Symport</keyword>
<evidence type="ECO:0000256" key="3">
    <source>
        <dbReference type="ARBA" id="ARBA00022448"/>
    </source>
</evidence>
<keyword evidence="4 9" id="KW-1003">Cell membrane</keyword>
<evidence type="ECO:0000256" key="1">
    <source>
        <dbReference type="ARBA" id="ARBA00004651"/>
    </source>
</evidence>
<dbReference type="FunFam" id="1.20.1740.10:FF:000004">
    <property type="entry name" value="Sodium:alanine symporter family protein"/>
    <property type="match status" value="1"/>
</dbReference>
<accession>A0A415J4N2</accession>
<name>A0A415J4N2_BACLI</name>
<feature type="transmembrane region" description="Helical" evidence="9">
    <location>
        <begin position="181"/>
        <end position="199"/>
    </location>
</feature>
<feature type="transmembrane region" description="Helical" evidence="9">
    <location>
        <begin position="66"/>
        <end position="89"/>
    </location>
</feature>
<feature type="transmembrane region" description="Helical" evidence="9">
    <location>
        <begin position="208"/>
        <end position="229"/>
    </location>
</feature>
<feature type="transmembrane region" description="Helical" evidence="9">
    <location>
        <begin position="378"/>
        <end position="396"/>
    </location>
</feature>
<feature type="transmembrane region" description="Helical" evidence="9">
    <location>
        <begin position="342"/>
        <end position="366"/>
    </location>
</feature>
<organism evidence="10 11">
    <name type="scientific">Bacillus licheniformis</name>
    <dbReference type="NCBI Taxonomy" id="1402"/>
    <lineage>
        <taxon>Bacteria</taxon>
        <taxon>Bacillati</taxon>
        <taxon>Bacillota</taxon>
        <taxon>Bacilli</taxon>
        <taxon>Bacillales</taxon>
        <taxon>Bacillaceae</taxon>
        <taxon>Bacillus</taxon>
    </lineage>
</organism>
<evidence type="ECO:0000256" key="6">
    <source>
        <dbReference type="ARBA" id="ARBA00022847"/>
    </source>
</evidence>
<evidence type="ECO:0000313" key="10">
    <source>
        <dbReference type="EMBL" id="TWL30666.1"/>
    </source>
</evidence>
<sequence>MQQFLQEVIGVTNDFLWSKLLIIMLLASGLFFTFKSKFFQVRLLKDMFRVLKEGTPDKNGISPFQAFCISMAARVGTGNITGIAIAIALGGPGAIFWMWIIAIIGSASSFVESTLAQIYKIKDKDGFRGGPAYYMEKGLKKRWMGAVFAVLITLSFGIVFNAVQSNTITVAFENSFGTDRLTLGIIITIVFGIITFGGIKRIAKLSEYIVVCLAVLYIGVAVFVMLMNITKLPDVISLIIGHAFGLEQAAGGAIGAALMNGIKRGLFSNEAGMGSAPNAAAAATTSHPVKQGLVQALGVFTSTLVICSSTAFIILFSDAYKEPGLSGIELTQASLSTHIGTWASGFLAIMVFLFSFSTLIGNYYYGETNIEFLHTNKAWLFIYRICVLAMVIFGSVSKVQLVWDLADLFMGLMVIVNLIAIFLLSKVAFAALKDYVKQRKAGKDPVFYKDVIKNHEGIECWEHSGTEQKSERKNAI</sequence>
<keyword evidence="8 9" id="KW-0472">Membrane</keyword>
<dbReference type="PANTHER" id="PTHR30330:SF5">
    <property type="entry name" value="SODIUM_GLUTAMINE SYMPORTER GLNT-RELATED"/>
    <property type="match status" value="1"/>
</dbReference>
<dbReference type="AlphaFoldDB" id="A0A415J4N2"/>
<keyword evidence="7 9" id="KW-1133">Transmembrane helix</keyword>
<dbReference type="GO" id="GO:0005886">
    <property type="term" value="C:plasma membrane"/>
    <property type="evidence" value="ECO:0007669"/>
    <property type="project" value="UniProtKB-SubCell"/>
</dbReference>
<comment type="subcellular location">
    <subcellularLocation>
        <location evidence="1 9">Cell membrane</location>
        <topology evidence="1 9">Multi-pass membrane protein</topology>
    </subcellularLocation>
</comment>
<feature type="transmembrane region" description="Helical" evidence="9">
    <location>
        <begin position="143"/>
        <end position="161"/>
    </location>
</feature>
<dbReference type="Proteomes" id="UP000435910">
    <property type="component" value="Unassembled WGS sequence"/>
</dbReference>